<evidence type="ECO:0000256" key="3">
    <source>
        <dbReference type="ARBA" id="ARBA00022741"/>
    </source>
</evidence>
<dbReference type="PROSITE" id="PS00107">
    <property type="entry name" value="PROTEIN_KINASE_ATP"/>
    <property type="match status" value="1"/>
</dbReference>
<protein>
    <recommendedName>
        <fullName evidence="7">Protein kinase domain-containing protein</fullName>
    </recommendedName>
</protein>
<dbReference type="Proteomes" id="UP000683925">
    <property type="component" value="Unassembled WGS sequence"/>
</dbReference>
<dbReference type="PROSITE" id="PS50011">
    <property type="entry name" value="PROTEIN_KINASE_DOM"/>
    <property type="match status" value="1"/>
</dbReference>
<reference evidence="8" key="1">
    <citation type="submission" date="2021-01" db="EMBL/GenBank/DDBJ databases">
        <authorList>
            <consortium name="Genoscope - CEA"/>
            <person name="William W."/>
        </authorList>
    </citation>
    <scope>NUCLEOTIDE SEQUENCE</scope>
</reference>
<comment type="caution">
    <text evidence="8">The sequence shown here is derived from an EMBL/GenBank/DDBJ whole genome shotgun (WGS) entry which is preliminary data.</text>
</comment>
<dbReference type="InterPro" id="IPR000719">
    <property type="entry name" value="Prot_kinase_dom"/>
</dbReference>
<organism evidence="8 9">
    <name type="scientific">Paramecium octaurelia</name>
    <dbReference type="NCBI Taxonomy" id="43137"/>
    <lineage>
        <taxon>Eukaryota</taxon>
        <taxon>Sar</taxon>
        <taxon>Alveolata</taxon>
        <taxon>Ciliophora</taxon>
        <taxon>Intramacronucleata</taxon>
        <taxon>Oligohymenophorea</taxon>
        <taxon>Peniculida</taxon>
        <taxon>Parameciidae</taxon>
        <taxon>Paramecium</taxon>
    </lineage>
</organism>
<dbReference type="InterPro" id="IPR045269">
    <property type="entry name" value="Atg1-like"/>
</dbReference>
<sequence length="620" mass="72662">MNALIGNLAGSDQAVIQAAYPGEYVKLTGIGRGSYAQVYKAETADGQVVAIKVIDLKNMQREIIPYMQNEIKLLSESDNKNVIKLFKSQQTHDKLILVLEFCQLDVEFMVKRYYKGKLPDDLAIVILRQLVNGLCYLHTNKIIHRDLKLENFAIRMSNEDWVSLQSKNDLSVFERATYKLIDLGLAKKLEDLQAQTSTWAGTELNMAPEILNEQKYSFQADMYSLGVCLYYMLCGKYPYFDPTNRTPLQDLIKKENADVNHIANVQLRSLIQRMLKYEPKQRITFQELYQHDFFKFREGDLSNPIDLELKENQIIYSQVINQSIMENGQQIQQIEDNTVKIETKSDVKKIIIVEKQDLVNNYIESQNSEAFPKIPIQPKNNIPTKIYDNSKKEDDQIMQLYNTRNQYIAILKLVDYIEEMIVLVKSTKLNYFNMESTFKMYTEYLKMVSKQIFIKLQHRFNFYQPTLGSYDRYLLLEKQVKGEDKKKLDNITVKEGSSTGFFSWFRKSVLKQIQCEPNDSLDFMKQYEQINIELYKELLKMLQDSFYKYEKDSDPKLKKIKCLLYLSMIDTARSRVLFQVDQKNIDYKIEELLLAKAKEEPDILSEKVTSILGQYNLKYN</sequence>
<dbReference type="GO" id="GO:0010506">
    <property type="term" value="P:regulation of autophagy"/>
    <property type="evidence" value="ECO:0007669"/>
    <property type="project" value="InterPro"/>
</dbReference>
<dbReference type="GO" id="GO:0004674">
    <property type="term" value="F:protein serine/threonine kinase activity"/>
    <property type="evidence" value="ECO:0007669"/>
    <property type="project" value="UniProtKB-KW"/>
</dbReference>
<evidence type="ECO:0000256" key="2">
    <source>
        <dbReference type="ARBA" id="ARBA00022679"/>
    </source>
</evidence>
<evidence type="ECO:0000256" key="4">
    <source>
        <dbReference type="ARBA" id="ARBA00022777"/>
    </source>
</evidence>
<evidence type="ECO:0000256" key="5">
    <source>
        <dbReference type="ARBA" id="ARBA00022840"/>
    </source>
</evidence>
<keyword evidence="1" id="KW-0723">Serine/threonine-protein kinase</keyword>
<accession>A0A8S1UN16</accession>
<evidence type="ECO:0000256" key="1">
    <source>
        <dbReference type="ARBA" id="ARBA00022527"/>
    </source>
</evidence>
<dbReference type="GO" id="GO:0000407">
    <property type="term" value="C:phagophore assembly site"/>
    <property type="evidence" value="ECO:0007669"/>
    <property type="project" value="TreeGrafter"/>
</dbReference>
<keyword evidence="3 6" id="KW-0547">Nucleotide-binding</keyword>
<evidence type="ECO:0000313" key="9">
    <source>
        <dbReference type="Proteomes" id="UP000683925"/>
    </source>
</evidence>
<dbReference type="FunFam" id="1.10.510.10:FF:001747">
    <property type="entry name" value="Uncharacterized protein"/>
    <property type="match status" value="1"/>
</dbReference>
<evidence type="ECO:0000313" key="8">
    <source>
        <dbReference type="EMBL" id="CAD8165463.1"/>
    </source>
</evidence>
<keyword evidence="2" id="KW-0808">Transferase</keyword>
<dbReference type="PANTHER" id="PTHR24348:SF22">
    <property type="entry name" value="NON-SPECIFIC SERINE_THREONINE PROTEIN KINASE"/>
    <property type="match status" value="1"/>
</dbReference>
<proteinExistence type="predicted"/>
<name>A0A8S1UN16_PAROT</name>
<keyword evidence="5 6" id="KW-0067">ATP-binding</keyword>
<dbReference type="GO" id="GO:0000045">
    <property type="term" value="P:autophagosome assembly"/>
    <property type="evidence" value="ECO:0007669"/>
    <property type="project" value="TreeGrafter"/>
</dbReference>
<dbReference type="GO" id="GO:0005829">
    <property type="term" value="C:cytosol"/>
    <property type="evidence" value="ECO:0007669"/>
    <property type="project" value="TreeGrafter"/>
</dbReference>
<dbReference type="EMBL" id="CAJJDP010000046">
    <property type="protein sequence ID" value="CAD8165463.1"/>
    <property type="molecule type" value="Genomic_DNA"/>
</dbReference>
<feature type="binding site" evidence="6">
    <location>
        <position position="52"/>
    </location>
    <ligand>
        <name>ATP</name>
        <dbReference type="ChEBI" id="CHEBI:30616"/>
    </ligand>
</feature>
<dbReference type="InterPro" id="IPR017441">
    <property type="entry name" value="Protein_kinase_ATP_BS"/>
</dbReference>
<dbReference type="SMART" id="SM00220">
    <property type="entry name" value="S_TKc"/>
    <property type="match status" value="1"/>
</dbReference>
<feature type="domain" description="Protein kinase" evidence="7">
    <location>
        <begin position="24"/>
        <end position="294"/>
    </location>
</feature>
<dbReference type="PANTHER" id="PTHR24348">
    <property type="entry name" value="SERINE/THREONINE-PROTEIN KINASE UNC-51-RELATED"/>
    <property type="match status" value="1"/>
</dbReference>
<evidence type="ECO:0000259" key="7">
    <source>
        <dbReference type="PROSITE" id="PS50011"/>
    </source>
</evidence>
<dbReference type="GO" id="GO:0005524">
    <property type="term" value="F:ATP binding"/>
    <property type="evidence" value="ECO:0007669"/>
    <property type="project" value="UniProtKB-UniRule"/>
</dbReference>
<dbReference type="OMA" id="KEDDQIM"/>
<dbReference type="OrthoDB" id="63989at2759"/>
<dbReference type="GO" id="GO:0016020">
    <property type="term" value="C:membrane"/>
    <property type="evidence" value="ECO:0007669"/>
    <property type="project" value="TreeGrafter"/>
</dbReference>
<dbReference type="GO" id="GO:0005776">
    <property type="term" value="C:autophagosome"/>
    <property type="evidence" value="ECO:0007669"/>
    <property type="project" value="TreeGrafter"/>
</dbReference>
<dbReference type="FunFam" id="3.30.200.20:FF:000131">
    <property type="entry name" value="Dual specificity protein kinase TTK"/>
    <property type="match status" value="1"/>
</dbReference>
<dbReference type="AlphaFoldDB" id="A0A8S1UN16"/>
<gene>
    <name evidence="8" type="ORF">POCTA_138.1.T0460298</name>
</gene>
<keyword evidence="9" id="KW-1185">Reference proteome</keyword>
<dbReference type="Pfam" id="PF00069">
    <property type="entry name" value="Pkinase"/>
    <property type="match status" value="1"/>
</dbReference>
<keyword evidence="4" id="KW-0418">Kinase</keyword>
<evidence type="ECO:0000256" key="6">
    <source>
        <dbReference type="PROSITE-ProRule" id="PRU10141"/>
    </source>
</evidence>